<gene>
    <name evidence="16" type="primary">LOC111312610</name>
</gene>
<dbReference type="PRINTS" id="PR00110">
    <property type="entry name" value="ALPHAAMYLASE"/>
</dbReference>
<evidence type="ECO:0000256" key="12">
    <source>
        <dbReference type="RuleBase" id="RU361134"/>
    </source>
</evidence>
<evidence type="ECO:0000256" key="8">
    <source>
        <dbReference type="ARBA" id="ARBA00023295"/>
    </source>
</evidence>
<dbReference type="PIRSF" id="PIRSF001028">
    <property type="entry name" value="Alph-amls_plant"/>
    <property type="match status" value="1"/>
</dbReference>
<evidence type="ECO:0000256" key="7">
    <source>
        <dbReference type="ARBA" id="ARBA00023277"/>
    </source>
</evidence>
<dbReference type="InterPro" id="IPR013775">
    <property type="entry name" value="A-amylase_pln"/>
</dbReference>
<dbReference type="InterPro" id="IPR013780">
    <property type="entry name" value="Glyco_hydro_b"/>
</dbReference>
<dbReference type="SMART" id="SM00810">
    <property type="entry name" value="Alpha-amyl_C2"/>
    <property type="match status" value="1"/>
</dbReference>
<proteinExistence type="inferred from homology"/>
<comment type="similarity">
    <text evidence="3 10 11">Belongs to the glycosyl hydrolase 13 family.</text>
</comment>
<dbReference type="GO" id="GO:0005975">
    <property type="term" value="P:carbohydrate metabolic process"/>
    <property type="evidence" value="ECO:0007669"/>
    <property type="project" value="InterPro"/>
</dbReference>
<dbReference type="OrthoDB" id="550577at2759"/>
<evidence type="ECO:0000256" key="5">
    <source>
        <dbReference type="ARBA" id="ARBA00022723"/>
    </source>
</evidence>
<comment type="catalytic activity">
    <reaction evidence="1 10 12">
        <text>Endohydrolysis of (1-&gt;4)-alpha-D-glucosidic linkages in polysaccharides containing three or more (1-&gt;4)-alpha-linked D-glucose units.</text>
        <dbReference type="EC" id="3.2.1.1"/>
    </reaction>
</comment>
<keyword evidence="5" id="KW-0479">Metal-binding</keyword>
<keyword evidence="15" id="KW-1185">Reference proteome</keyword>
<evidence type="ECO:0000256" key="1">
    <source>
        <dbReference type="ARBA" id="ARBA00000548"/>
    </source>
</evidence>
<evidence type="ECO:0000256" key="10">
    <source>
        <dbReference type="PIRNR" id="PIRNR001028"/>
    </source>
</evidence>
<dbReference type="CDD" id="cd11314">
    <property type="entry name" value="AmyAc_arch_bac_plant_AmyA"/>
    <property type="match status" value="1"/>
</dbReference>
<evidence type="ECO:0000256" key="6">
    <source>
        <dbReference type="ARBA" id="ARBA00022801"/>
    </source>
</evidence>
<feature type="domain" description="Glycosyl hydrolase family 13 catalytic" evidence="13">
    <location>
        <begin position="46"/>
        <end position="378"/>
    </location>
</feature>
<evidence type="ECO:0000256" key="11">
    <source>
        <dbReference type="RuleBase" id="RU003615"/>
    </source>
</evidence>
<feature type="domain" description="Alpha-amylase C-terminal beta-sheet" evidence="14">
    <location>
        <begin position="379"/>
        <end position="439"/>
    </location>
</feature>
<dbReference type="Proteomes" id="UP000515121">
    <property type="component" value="Unplaced"/>
</dbReference>
<evidence type="ECO:0000256" key="2">
    <source>
        <dbReference type="ARBA" id="ARBA00001913"/>
    </source>
</evidence>
<evidence type="ECO:0000313" key="16">
    <source>
        <dbReference type="RefSeq" id="XP_022768774.1"/>
    </source>
</evidence>
<evidence type="ECO:0000256" key="4">
    <source>
        <dbReference type="ARBA" id="ARBA00012595"/>
    </source>
</evidence>
<dbReference type="PANTHER" id="PTHR43447">
    <property type="entry name" value="ALPHA-AMYLASE"/>
    <property type="match status" value="1"/>
</dbReference>
<protein>
    <recommendedName>
        <fullName evidence="4 10">Alpha-amylase</fullName>
        <ecNumber evidence="4 10">3.2.1.1</ecNumber>
    </recommendedName>
    <alternativeName>
        <fullName evidence="9 10">1,4-alpha-D-glucan glucanohydrolase</fullName>
    </alternativeName>
</protein>
<dbReference type="AlphaFoldDB" id="A0A6P6AV44"/>
<dbReference type="Gene3D" id="2.60.40.1180">
    <property type="entry name" value="Golgi alpha-mannosidase II"/>
    <property type="match status" value="1"/>
</dbReference>
<sequence length="442" mass="49360">MNHQLRTCYKIQSILMMPKERKAKMLTSLCFISLFLLVLSPFASSTLLFQGFNWESCNKTGGWYNFLQNSVSDIANAGVTHVWLPPPSQSAAREGYLPGRLYDLDASKYGSQAELKSLVDAFHQKGIKCVADIVINHRTAERQDDRGIYCIFEGGTPDDRLDWGPSFICKDDTAYSDGTGNPDTGLGYGAAPDIDHLNPRVQKELSDWLNWLKTEIGFDGWRFDFVRGYAPSITKIYMDQTSPDFAVGQKWEDLILGQEDSHRTALKDWVEAAGGVVTAFDFTTKGVLNAAVKGELWRLKDSSGKPPGMIGLLPQNAVTFIDSHDTGSTQNLWPFPSDKVMQGYAYILTHPGIPTIFYDHFFYPFGLKDEINKLVAIRNRHGINATSTVNILASDFNLYMASIDDKIIMKIGSKLDLGNLVPSNYRLATSGNNYAVWEKSLK</sequence>
<dbReference type="KEGG" id="dzi:111312610"/>
<evidence type="ECO:0000259" key="13">
    <source>
        <dbReference type="SMART" id="SM00642"/>
    </source>
</evidence>
<evidence type="ECO:0000259" key="14">
    <source>
        <dbReference type="SMART" id="SM00810"/>
    </source>
</evidence>
<dbReference type="InterPro" id="IPR006047">
    <property type="entry name" value="GH13_cat_dom"/>
</dbReference>
<dbReference type="SUPFAM" id="SSF51445">
    <property type="entry name" value="(Trans)glycosidases"/>
    <property type="match status" value="1"/>
</dbReference>
<dbReference type="InterPro" id="IPR006046">
    <property type="entry name" value="Alpha_amylase"/>
</dbReference>
<dbReference type="RefSeq" id="XP_022768774.1">
    <property type="nucleotide sequence ID" value="XM_022913039.1"/>
</dbReference>
<evidence type="ECO:0000256" key="3">
    <source>
        <dbReference type="ARBA" id="ARBA00008061"/>
    </source>
</evidence>
<dbReference type="InterPro" id="IPR012850">
    <property type="entry name" value="A-amylase_bs_C"/>
</dbReference>
<dbReference type="SMART" id="SM00642">
    <property type="entry name" value="Aamy"/>
    <property type="match status" value="1"/>
</dbReference>
<organism evidence="15 16">
    <name type="scientific">Durio zibethinus</name>
    <name type="common">Durian</name>
    <dbReference type="NCBI Taxonomy" id="66656"/>
    <lineage>
        <taxon>Eukaryota</taxon>
        <taxon>Viridiplantae</taxon>
        <taxon>Streptophyta</taxon>
        <taxon>Embryophyta</taxon>
        <taxon>Tracheophyta</taxon>
        <taxon>Spermatophyta</taxon>
        <taxon>Magnoliopsida</taxon>
        <taxon>eudicotyledons</taxon>
        <taxon>Gunneridae</taxon>
        <taxon>Pentapetalae</taxon>
        <taxon>rosids</taxon>
        <taxon>malvids</taxon>
        <taxon>Malvales</taxon>
        <taxon>Malvaceae</taxon>
        <taxon>Helicteroideae</taxon>
        <taxon>Durio</taxon>
    </lineage>
</organism>
<dbReference type="SUPFAM" id="SSF51011">
    <property type="entry name" value="Glycosyl hydrolase domain"/>
    <property type="match status" value="1"/>
</dbReference>
<keyword evidence="6 12" id="KW-0378">Hydrolase</keyword>
<name>A0A6P6AV44_DURZI</name>
<keyword evidence="8 12" id="KW-0326">Glycosidase</keyword>
<dbReference type="EC" id="3.2.1.1" evidence="4 10"/>
<accession>A0A6P6AV44</accession>
<keyword evidence="7 12" id="KW-0119">Carbohydrate metabolism</keyword>
<dbReference type="GO" id="GO:0005509">
    <property type="term" value="F:calcium ion binding"/>
    <property type="evidence" value="ECO:0007669"/>
    <property type="project" value="UniProtKB-UniRule"/>
</dbReference>
<dbReference type="GO" id="GO:0004556">
    <property type="term" value="F:alpha-amylase activity"/>
    <property type="evidence" value="ECO:0007669"/>
    <property type="project" value="UniProtKB-UniRule"/>
</dbReference>
<comment type="cofactor">
    <cofactor evidence="2 10">
        <name>Ca(2+)</name>
        <dbReference type="ChEBI" id="CHEBI:29108"/>
    </cofactor>
</comment>
<evidence type="ECO:0000313" key="15">
    <source>
        <dbReference type="Proteomes" id="UP000515121"/>
    </source>
</evidence>
<dbReference type="Pfam" id="PF00128">
    <property type="entry name" value="Alpha-amylase"/>
    <property type="match status" value="1"/>
</dbReference>
<dbReference type="GeneID" id="111312610"/>
<dbReference type="Gene3D" id="3.20.20.80">
    <property type="entry name" value="Glycosidases"/>
    <property type="match status" value="1"/>
</dbReference>
<dbReference type="InterPro" id="IPR017853">
    <property type="entry name" value="GH"/>
</dbReference>
<dbReference type="Pfam" id="PF07821">
    <property type="entry name" value="Alpha-amyl_C2"/>
    <property type="match status" value="1"/>
</dbReference>
<evidence type="ECO:0000256" key="9">
    <source>
        <dbReference type="ARBA" id="ARBA00030238"/>
    </source>
</evidence>
<reference evidence="16" key="1">
    <citation type="submission" date="2025-08" db="UniProtKB">
        <authorList>
            <consortium name="RefSeq"/>
        </authorList>
    </citation>
    <scope>IDENTIFICATION</scope>
    <source>
        <tissue evidence="16">Fruit stalk</tissue>
    </source>
</reference>